<keyword evidence="1 3" id="KW-0378">Hydrolase</keyword>
<dbReference type="InterPro" id="IPR032466">
    <property type="entry name" value="Metal_Hydrolase"/>
</dbReference>
<dbReference type="SUPFAM" id="SSF51338">
    <property type="entry name" value="Composite domain of metallo-dependent hydrolases"/>
    <property type="match status" value="1"/>
</dbReference>
<dbReference type="PANTHER" id="PTHR43794:SF11">
    <property type="entry name" value="AMIDOHYDROLASE-RELATED DOMAIN-CONTAINING PROTEIN"/>
    <property type="match status" value="1"/>
</dbReference>
<dbReference type="InterPro" id="IPR011059">
    <property type="entry name" value="Metal-dep_hydrolase_composite"/>
</dbReference>
<evidence type="ECO:0000313" key="3">
    <source>
        <dbReference type="EMBL" id="EAK1510111.1"/>
    </source>
</evidence>
<proteinExistence type="predicted"/>
<dbReference type="Gene3D" id="2.30.40.10">
    <property type="entry name" value="Urease, subunit C, domain 1"/>
    <property type="match status" value="1"/>
</dbReference>
<dbReference type="NCBIfam" id="NF006269">
    <property type="entry name" value="PRK08418.1"/>
    <property type="match status" value="1"/>
</dbReference>
<accession>A0A3Z8GWM2</accession>
<dbReference type="PANTHER" id="PTHR43794">
    <property type="entry name" value="AMINOHYDROLASE SSNA-RELATED"/>
    <property type="match status" value="1"/>
</dbReference>
<dbReference type="EMBL" id="AACDUL010000014">
    <property type="protein sequence ID" value="EAK1510111.1"/>
    <property type="molecule type" value="Genomic_DNA"/>
</dbReference>
<evidence type="ECO:0000256" key="1">
    <source>
        <dbReference type="ARBA" id="ARBA00022801"/>
    </source>
</evidence>
<evidence type="ECO:0000313" key="4">
    <source>
        <dbReference type="Proteomes" id="UP000361993"/>
    </source>
</evidence>
<dbReference type="SUPFAM" id="SSF51556">
    <property type="entry name" value="Metallo-dependent hydrolases"/>
    <property type="match status" value="1"/>
</dbReference>
<dbReference type="RefSeq" id="WP_002788091.1">
    <property type="nucleotide sequence ID" value="NZ_AP028404.1"/>
</dbReference>
<evidence type="ECO:0000259" key="2">
    <source>
        <dbReference type="Pfam" id="PF01979"/>
    </source>
</evidence>
<gene>
    <name evidence="3" type="ORF">CJD00_07570</name>
</gene>
<dbReference type="Proteomes" id="UP000361993">
    <property type="component" value="Unassembled WGS sequence"/>
</dbReference>
<comment type="caution">
    <text evidence="3">The sequence shown here is derived from an EMBL/GenBank/DDBJ whole genome shotgun (WGS) entry which is preliminary data.</text>
</comment>
<dbReference type="GO" id="GO:0016810">
    <property type="term" value="F:hydrolase activity, acting on carbon-nitrogen (but not peptide) bonds"/>
    <property type="evidence" value="ECO:0007669"/>
    <property type="project" value="InterPro"/>
</dbReference>
<sequence length="409" mass="46646">MYIISAKYIFLCDEQFSILENKAFVFENEILELGELEELKKRYPEAKLIKTSPNCVILPAFINPHTHLEFSANSTTLHFGEFLIWLKSVINSRSMLNEQAKEELILKNIQKMQKSGIGTIGEISSFGSDLNPCVRASQNGMRVVFFNEILGINEAQIQDKKQEFLTRFEKSLKFKDEFFIPAISVHSAYSTHPELAKFAINLAKKQKLLISTHFLESKAENAWLKEAKGGFKEWFKNFTPDPKPLYKASEFIQLFKGVRTLFTHCVYLKEMDLLDKNLHSITHCAFSNRLLSQKTFDLKKALKSGLNIHLGTDGLSSNISLSILDEMRASLLVHTDFDLLKLAPKLLQMATLYPAKALNLNLGEIKQGKMADFSVFELGECNKEQAPLQFILNAKEVQKLFIKGKECKF</sequence>
<organism evidence="3 4">
    <name type="scientific">Campylobacter coli</name>
    <dbReference type="NCBI Taxonomy" id="195"/>
    <lineage>
        <taxon>Bacteria</taxon>
        <taxon>Pseudomonadati</taxon>
        <taxon>Campylobacterota</taxon>
        <taxon>Epsilonproteobacteria</taxon>
        <taxon>Campylobacterales</taxon>
        <taxon>Campylobacteraceae</taxon>
        <taxon>Campylobacter</taxon>
    </lineage>
</organism>
<protein>
    <submittedName>
        <fullName evidence="3">Metal-dependent hydrolase</fullName>
    </submittedName>
</protein>
<dbReference type="AlphaFoldDB" id="A0A3Z8GWM2"/>
<name>A0A3Z8GWM2_CAMCO</name>
<dbReference type="Gene3D" id="3.20.20.140">
    <property type="entry name" value="Metal-dependent hydrolases"/>
    <property type="match status" value="1"/>
</dbReference>
<dbReference type="InterPro" id="IPR050287">
    <property type="entry name" value="MTA/SAH_deaminase"/>
</dbReference>
<feature type="domain" description="Amidohydrolase-related" evidence="2">
    <location>
        <begin position="56"/>
        <end position="406"/>
    </location>
</feature>
<reference evidence="3 4" key="1">
    <citation type="submission" date="2018-05" db="EMBL/GenBank/DDBJ databases">
        <authorList>
            <consortium name="GenomeTrakr network: Whole genome sequencing for foodborne pathogen traceback"/>
        </authorList>
    </citation>
    <scope>NUCLEOTIDE SEQUENCE [LARGE SCALE GENOMIC DNA]</scope>
    <source>
        <strain evidence="3 4">NC_C6016</strain>
    </source>
</reference>
<dbReference type="Pfam" id="PF01979">
    <property type="entry name" value="Amidohydro_1"/>
    <property type="match status" value="1"/>
</dbReference>
<dbReference type="InterPro" id="IPR006680">
    <property type="entry name" value="Amidohydro-rel"/>
</dbReference>